<feature type="domain" description="Reverse transcriptase" evidence="2">
    <location>
        <begin position="1474"/>
        <end position="1754"/>
    </location>
</feature>
<gene>
    <name evidence="3" type="ORF">FSB_LOCUS45553</name>
</gene>
<accession>A0A2N9I1C3</accession>
<keyword evidence="1" id="KW-0175">Coiled coil</keyword>
<dbReference type="EMBL" id="OIVN01004480">
    <property type="protein sequence ID" value="SPD17671.1"/>
    <property type="molecule type" value="Genomic_DNA"/>
</dbReference>
<dbReference type="Pfam" id="PF00078">
    <property type="entry name" value="RVT_1"/>
    <property type="match status" value="1"/>
</dbReference>
<feature type="coiled-coil region" evidence="1">
    <location>
        <begin position="375"/>
        <end position="481"/>
    </location>
</feature>
<dbReference type="InterPro" id="IPR026960">
    <property type="entry name" value="RVT-Znf"/>
</dbReference>
<evidence type="ECO:0000259" key="2">
    <source>
        <dbReference type="PROSITE" id="PS50878"/>
    </source>
</evidence>
<dbReference type="InterPro" id="IPR036691">
    <property type="entry name" value="Endo/exonu/phosph_ase_sf"/>
</dbReference>
<dbReference type="PANTHER" id="PTHR33116">
    <property type="entry name" value="REVERSE TRANSCRIPTASE ZINC-BINDING DOMAIN-CONTAINING PROTEIN-RELATED-RELATED"/>
    <property type="match status" value="1"/>
</dbReference>
<evidence type="ECO:0000313" key="3">
    <source>
        <dbReference type="EMBL" id="SPD17671.1"/>
    </source>
</evidence>
<dbReference type="Gene3D" id="3.60.10.10">
    <property type="entry name" value="Endonuclease/exonuclease/phosphatase"/>
    <property type="match status" value="1"/>
</dbReference>
<dbReference type="InterPro" id="IPR043502">
    <property type="entry name" value="DNA/RNA_pol_sf"/>
</dbReference>
<evidence type="ECO:0000256" key="1">
    <source>
        <dbReference type="SAM" id="Coils"/>
    </source>
</evidence>
<dbReference type="SUPFAM" id="SSF56672">
    <property type="entry name" value="DNA/RNA polymerases"/>
    <property type="match status" value="1"/>
</dbReference>
<reference evidence="3" key="1">
    <citation type="submission" date="2018-02" db="EMBL/GenBank/DDBJ databases">
        <authorList>
            <person name="Cohen D.B."/>
            <person name="Kent A.D."/>
        </authorList>
    </citation>
    <scope>NUCLEOTIDE SEQUENCE</scope>
</reference>
<dbReference type="PANTHER" id="PTHR33116:SF78">
    <property type="entry name" value="OS12G0587133 PROTEIN"/>
    <property type="match status" value="1"/>
</dbReference>
<dbReference type="Pfam" id="PF03372">
    <property type="entry name" value="Exo_endo_phos"/>
    <property type="match status" value="1"/>
</dbReference>
<dbReference type="GO" id="GO:0003824">
    <property type="term" value="F:catalytic activity"/>
    <property type="evidence" value="ECO:0007669"/>
    <property type="project" value="InterPro"/>
</dbReference>
<feature type="coiled-coil region" evidence="1">
    <location>
        <begin position="2397"/>
        <end position="2539"/>
    </location>
</feature>
<feature type="coiled-coil region" evidence="1">
    <location>
        <begin position="2295"/>
        <end position="2371"/>
    </location>
</feature>
<protein>
    <recommendedName>
        <fullName evidence="2">Reverse transcriptase domain-containing protein</fullName>
    </recommendedName>
</protein>
<dbReference type="CDD" id="cd01650">
    <property type="entry name" value="RT_nLTR_like"/>
    <property type="match status" value="1"/>
</dbReference>
<name>A0A2N9I1C3_FAGSY</name>
<sequence length="2571" mass="292768">MLFYVARIWDKSLVASPSFPMEENLGLKPSSPLVVSSTVQSNASGVKRMRPKCDMGPLLPFEELVNEIDVALDDPCKKDEDVKSNAFKDCSLPASSVLLHVTNRRKVPLRKKSLPMADNELVVLQSDYEDLLLKFETQSTMSEIQIDCLSRKLAEADLFWSEKSNDYSMCYANKGTINGDKNFSLRESEAILVIKRLQEQIKMLEMERSSNQQNLDSVVELATERNICARKKFEELYEELQYAQEEARMACEKLTSDESERLTDVGNSDFVIKLSVEVQELMSEVQNSELVVESVSSLVEEVSKSFSALFDVFHVSILETSREDYMTLIYQSSQQQNLTVSNYEKLTCHLRERVSELENEKLLLYNQSVDIQKQIQELTLDAQNSEKSLEELLEKVDLEKLEFLLQIRTLKKEISSLSSCSLAKEKENLRKDIEKTKAKLKETDFKLKNAIQEKTKVEGEKASAEREIKRLLGQNSLLERDISKRGSLACRRRDSVIDRTSKVFEQTLQLSYPTSIPAPPLPPPAPETFLPTQIPYPIYPSYLSHLTSVNPNVAPTRPTMEWPATHSKQPPVNIQPTVQTPSEIQSSVFRVGAKTFNLSFDGGRAAPYLIKERRGRFQGSLWLNLFGLKWLLGVMEEVRIKENKKGFFQFLRSNYSTLEVSCLMNKGGRFLEIAEYHGGAQKGSLRVPEGPRGTGWRKLALEIGSFFLGRKEVKLVPIKPMVAVPAGGAPARTVKVMNGKSGVSGSSRDSCATKVMIGNSGVHGSSRDSRAPNISAHSEELVKDHHSADPALIQPIMKGMDDIKPTMEEDPSNVDLRAGYDDGAPTHASDGIDLSTTVPAGVGTMVSPNIDVGCFEVGESSGVSHQDESDESGSVRVNLADSESTMEVSLIMPAGLGPSSEIVAREAQVSGNFEGENPVSVLEICSVKDRDASSPLWCTPLARIDPIDCPIRFEVDIGASTGQPSQWVKKNYRGFCKLVGFPMETHEQECLDLLHRIEAERFQYKSPIRRKQIVGSVRKGSRELRNLETKLDTMDRRIVRSLWGNPYVDWEYLEAVGTAGGILLLWDKRVVEKLDSFVGRFSVSCLWRGVFDGFTWVGTGIYGPTCDVARQDLWVELRDIRQRWSNPCCIFGDFNVVRFPSERMRCNRLTLPMIDFSDFIEDLNLVDLPLGGGGRFTWSSGSANPSLSRIDRFLISSDWEDQFPDVVQRLLPRPLSDHHPILLETGKLIGGKRSFKFENMWLKTEGFVDRVKAWWSSYLFTGSPSFVLASKLKALKYDLKFWNKHVFGDVNLKQLQLLADLSQLDEKEEIGGLSTTERANRQAVVVELDSLAHLAEASWRQKSRVLWLKEGDNNTKFFHKMANSNRRRNYMDKVEVDGAVYDNDNEVRENVVSFYEDLYQEKETWRPSVEGLDFHSIGAVESSHLERKFDRDEVFHVLKDLQGDKAPGPDGFSMAFFHQCWEVVGDDVMNFFEEFHTHCKFEKSLNATFIALIPKKRDALNIRDFRPISLVGSMYKLLSKVLANRIRLVMESLISSSQNAFVGGRQTLDSVLIANECLDSRLKSSIPGILCKLDIEKAYDHVNWHCLLYLMERMGFGSRWCHWMRTCISTVQFSVLVNGSPAGFFGSSRGLRQGDPLSPLLFLLIMEVLSKLFQKSEEAGLIRGFQTGMLGGSEVRISHLLFADDTIVFCDAVQEQVLHIRKVLSCFEAVTGLRVNLTKSEMVPVGVVDCTQSLADLLCCRVGTLPMLYLGMPLGAKYKALNVWNSVLEKIERRLASWQTLYLSKGGRLTLLKSTLASLPTYFLSLFTIPASVAQRVEKLQRNFLWGGMGDARKYHLVSWDKVCSPITYGGLGVKNLVLFNKALLGKWLWRFGAEDSHLWRKVIAAKYGVEWGGWQSKPCRGSHGCGLWKSISLGWGSLLEKIQFSAGRGNQLRFWVDKWCGDTPLKDLFPLLFLCSTDREASIESVLSSSELSNLREWNISFVRDFNDWEFPEVLSFFKLLQPLRPKRDRRDTMIWKLRKSGEFDVRSYYCALQASNRIHFPWKIIWGVKAPRRISFFTWTAVRGKILTCDNLMRRGHVLAGWCCLCKNQWETGDHLLLHCEVAAALWGFVFSMFGVQWVFPATVLDMLSGWHNWFGRHSSAIWNLAPLCVMWSLWQERNRRIFEDEEKSVSHLQEHFSSLLFDCARSWGFTEVSSLPDFVEENRKLEVLTFEYETAVSSLEEELAAAYTEKDEVIFRNENMASEIEALSEQLSISNTELQVLQEEVSALQLSDSLLEMEEERAIWSAKEKASIEAIKERANSYNVEIMMLAEEMTEVRNELESCREECRVLRERLTSSEENAEWEKKCSKEKSLEIDQLKNDIKLANVESIQSQEMLKPDSEMLSLEHNCVHEDVKMLKKELSFLNKEREDLLIRIKELDTIPELSNDFQNLKDQLHIMTKERDKLLTQIEEQQSHVFEMESIKKHYNDMLSDAKFQVEELTRRISSMEVKMHNDEVEKSKEKAKLRMRLKWTQAKLDAFRDRYREATKEMDLMNKNFKEASGMLKDRLASKGIEVLNLKKQLASALGQ</sequence>
<dbReference type="Pfam" id="PF13966">
    <property type="entry name" value="zf-RVT"/>
    <property type="match status" value="1"/>
</dbReference>
<feature type="coiled-coil region" evidence="1">
    <location>
        <begin position="2240"/>
        <end position="2267"/>
    </location>
</feature>
<feature type="coiled-coil region" evidence="1">
    <location>
        <begin position="187"/>
        <end position="214"/>
    </location>
</feature>
<organism evidence="3">
    <name type="scientific">Fagus sylvatica</name>
    <name type="common">Beechnut</name>
    <dbReference type="NCBI Taxonomy" id="28930"/>
    <lineage>
        <taxon>Eukaryota</taxon>
        <taxon>Viridiplantae</taxon>
        <taxon>Streptophyta</taxon>
        <taxon>Embryophyta</taxon>
        <taxon>Tracheophyta</taxon>
        <taxon>Spermatophyta</taxon>
        <taxon>Magnoliopsida</taxon>
        <taxon>eudicotyledons</taxon>
        <taxon>Gunneridae</taxon>
        <taxon>Pentapetalae</taxon>
        <taxon>rosids</taxon>
        <taxon>fabids</taxon>
        <taxon>Fagales</taxon>
        <taxon>Fagaceae</taxon>
        <taxon>Fagus</taxon>
    </lineage>
</organism>
<dbReference type="PROSITE" id="PS50878">
    <property type="entry name" value="RT_POL"/>
    <property type="match status" value="1"/>
</dbReference>
<proteinExistence type="predicted"/>
<dbReference type="InterPro" id="IPR000477">
    <property type="entry name" value="RT_dom"/>
</dbReference>
<dbReference type="InterPro" id="IPR005135">
    <property type="entry name" value="Endo/exonuclease/phosphatase"/>
</dbReference>
<dbReference type="SUPFAM" id="SSF56219">
    <property type="entry name" value="DNase I-like"/>
    <property type="match status" value="1"/>
</dbReference>